<dbReference type="PANTHER" id="PTHR34714:SF2">
    <property type="entry name" value="EGF-LIKE DOMAIN-CONTAINING PROTEIN"/>
    <property type="match status" value="1"/>
</dbReference>
<keyword evidence="2" id="KW-1185">Reference proteome</keyword>
<protein>
    <submittedName>
        <fullName evidence="1">Uncharacterized protein</fullName>
    </submittedName>
</protein>
<organism evidence="1 2">
    <name type="scientific">Penicillium decumbens</name>
    <dbReference type="NCBI Taxonomy" id="69771"/>
    <lineage>
        <taxon>Eukaryota</taxon>
        <taxon>Fungi</taxon>
        <taxon>Dikarya</taxon>
        <taxon>Ascomycota</taxon>
        <taxon>Pezizomycotina</taxon>
        <taxon>Eurotiomycetes</taxon>
        <taxon>Eurotiomycetidae</taxon>
        <taxon>Eurotiales</taxon>
        <taxon>Aspergillaceae</taxon>
        <taxon>Penicillium</taxon>
    </lineage>
</organism>
<proteinExistence type="predicted"/>
<reference evidence="2" key="1">
    <citation type="journal article" date="2017" name="Nat. Microbiol.">
        <title>Global analysis of biosynthetic gene clusters reveals vast potential of secondary metabolite production in Penicillium species.</title>
        <authorList>
            <person name="Nielsen J.C."/>
            <person name="Grijseels S."/>
            <person name="Prigent S."/>
            <person name="Ji B."/>
            <person name="Dainat J."/>
            <person name="Nielsen K.F."/>
            <person name="Frisvad J.C."/>
            <person name="Workman M."/>
            <person name="Nielsen J."/>
        </authorList>
    </citation>
    <scope>NUCLEOTIDE SEQUENCE [LARGE SCALE GENOMIC DNA]</scope>
    <source>
        <strain evidence="2">IBT 11843</strain>
    </source>
</reference>
<dbReference type="OrthoDB" id="3509531at2759"/>
<evidence type="ECO:0000313" key="2">
    <source>
        <dbReference type="Proteomes" id="UP000191522"/>
    </source>
</evidence>
<sequence>MSTGIMKVQPTLASAWKKYAESPEVKVVPLSKDHYETANIFTIRDIYLEYPQFVSKSADTVRAFADVIALGEKVPIDLSKVTSTMLCTRVLTSEGSVELEFNLGTAHDESVFIIQAEVVDHPITYSVTGTDFRGTIEVTKKGYAGVMIYFSKGSDQPKFEYLDDYDNTIETEQLVMNMKTQLRIASALFFAWPEISISQARYLAGTTTKLPGLSAMNLQAVSLGQQLAAQALTGPNMNYAPVLSIGDYRRTVESMITAAEGYETQYHRFQDRGLAKKERLEAWGFMTKHVENVTEMRDTLIKAASGKYKGAKIVVESLTKQVRDDQNTLERAKSNLELGIKNWKFGTKWDAAFKIVGAVMEFALAIGMICVGLPSAGAIGAVKTVEEASKAAGEGKKIASTVLKVLDDCLKAISQLYPTVGEAVASLKKLECNLEADVTKLKDVIGGNANAVGVATLAAWDKWILDSDAQIQVAIDLKIQHAPEYQLELRKHAVNAKALVLAQVEAIKAGQEYVNASLEQKLAQRDLENLNALQKKWETDSKNDQVVEAMFYDRFMTIRTSIVMGMRNLLWAYKYAALEDSRVILSVQKTAAMYRHDLGTISDEMDHYLERHNPGFTDLTPRPMGVKDIPSPYGSQLIASLKTKHLAIFTLTPDSFKENQKQNVAGSFKDGEHFRVLSLRVFLVGAKAKPGKDDLDAQFQLTISTSGVYADFQDNKMFEFTTKPLSRIPFKYNVVDGRFLPYAETPFESKDFPAPTPFTQWTIAIKNPDEIDLSGLTDVQLVWKAKYYSLR</sequence>
<dbReference type="OMA" id="WAYRYWA"/>
<dbReference type="PANTHER" id="PTHR34714">
    <property type="entry name" value="EGF-LIKE DOMAIN-CONTAINING PROTEIN"/>
    <property type="match status" value="1"/>
</dbReference>
<dbReference type="EMBL" id="MDYL01000023">
    <property type="protein sequence ID" value="OQD70446.1"/>
    <property type="molecule type" value="Genomic_DNA"/>
</dbReference>
<dbReference type="Proteomes" id="UP000191522">
    <property type="component" value="Unassembled WGS sequence"/>
</dbReference>
<evidence type="ECO:0000313" key="1">
    <source>
        <dbReference type="EMBL" id="OQD70446.1"/>
    </source>
</evidence>
<dbReference type="AlphaFoldDB" id="A0A1V6P1F1"/>
<accession>A0A1V6P1F1</accession>
<gene>
    <name evidence="1" type="ORF">PENDEC_c023G05731</name>
</gene>
<comment type="caution">
    <text evidence="1">The sequence shown here is derived from an EMBL/GenBank/DDBJ whole genome shotgun (WGS) entry which is preliminary data.</text>
</comment>
<name>A0A1V6P1F1_PENDC</name>